<dbReference type="Proteomes" id="UP000269721">
    <property type="component" value="Unassembled WGS sequence"/>
</dbReference>
<dbReference type="AlphaFoldDB" id="A0A4P9WPR1"/>
<sequence>MSKEVKDVNDNPSMGVPGIEREDDDGDGSEGDVTVCAHYKGAITDMVHDSVLLYTGGEDDNIDVLKRQGYISSESAPTCGKSTVEGGGGYAGAKKCWYRIHSLPPSQYQTCGNENAYQAQNVATKGQKQRDFTQVLMSIEDKDKLTPSQLQCTLFIRTNYNEWAGTNYNEWAEHSTKKVISKSDEQPTAKEDVLMDDYWARDVPKFPAPAA</sequence>
<reference evidence="3" key="1">
    <citation type="journal article" date="2018" name="Nat. Microbiol.">
        <title>Leveraging single-cell genomics to expand the fungal tree of life.</title>
        <authorList>
            <person name="Ahrendt S.R."/>
            <person name="Quandt C.A."/>
            <person name="Ciobanu D."/>
            <person name="Clum A."/>
            <person name="Salamov A."/>
            <person name="Andreopoulos B."/>
            <person name="Cheng J.F."/>
            <person name="Woyke T."/>
            <person name="Pelin A."/>
            <person name="Henrissat B."/>
            <person name="Reynolds N.K."/>
            <person name="Benny G.L."/>
            <person name="Smith M.E."/>
            <person name="James T.Y."/>
            <person name="Grigoriev I.V."/>
        </authorList>
    </citation>
    <scope>NUCLEOTIDE SEQUENCE [LARGE SCALE GENOMIC DNA]</scope>
</reference>
<evidence type="ECO:0000256" key="1">
    <source>
        <dbReference type="SAM" id="MobiDB-lite"/>
    </source>
</evidence>
<keyword evidence="3" id="KW-1185">Reference proteome</keyword>
<evidence type="ECO:0000313" key="2">
    <source>
        <dbReference type="EMBL" id="RKO93738.1"/>
    </source>
</evidence>
<feature type="compositionally biased region" description="Acidic residues" evidence="1">
    <location>
        <begin position="21"/>
        <end position="30"/>
    </location>
</feature>
<accession>A0A4P9WPR1</accession>
<organism evidence="2 3">
    <name type="scientific">Blyttiomyces helicus</name>
    <dbReference type="NCBI Taxonomy" id="388810"/>
    <lineage>
        <taxon>Eukaryota</taxon>
        <taxon>Fungi</taxon>
        <taxon>Fungi incertae sedis</taxon>
        <taxon>Chytridiomycota</taxon>
        <taxon>Chytridiomycota incertae sedis</taxon>
        <taxon>Chytridiomycetes</taxon>
        <taxon>Chytridiomycetes incertae sedis</taxon>
        <taxon>Blyttiomyces</taxon>
    </lineage>
</organism>
<name>A0A4P9WPR1_9FUNG</name>
<gene>
    <name evidence="2" type="ORF">BDK51DRAFT_31265</name>
</gene>
<proteinExistence type="predicted"/>
<feature type="region of interest" description="Disordered" evidence="1">
    <location>
        <begin position="1"/>
        <end position="33"/>
    </location>
</feature>
<dbReference type="EMBL" id="KZ994131">
    <property type="protein sequence ID" value="RKO93738.1"/>
    <property type="molecule type" value="Genomic_DNA"/>
</dbReference>
<evidence type="ECO:0000313" key="3">
    <source>
        <dbReference type="Proteomes" id="UP000269721"/>
    </source>
</evidence>
<protein>
    <submittedName>
        <fullName evidence="2">Uncharacterized protein</fullName>
    </submittedName>
</protein>
<feature type="non-terminal residue" evidence="2">
    <location>
        <position position="211"/>
    </location>
</feature>